<dbReference type="RefSeq" id="WP_188710632.1">
    <property type="nucleotide sequence ID" value="NZ_BMHO01000001.1"/>
</dbReference>
<evidence type="ECO:0000313" key="2">
    <source>
        <dbReference type="EMBL" id="GGD26984.1"/>
    </source>
</evidence>
<evidence type="ECO:0000256" key="1">
    <source>
        <dbReference type="SAM" id="MobiDB-lite"/>
    </source>
</evidence>
<proteinExistence type="predicted"/>
<organism evidence="2 3">
    <name type="scientific">Microbacterium faecale</name>
    <dbReference type="NCBI Taxonomy" id="1804630"/>
    <lineage>
        <taxon>Bacteria</taxon>
        <taxon>Bacillati</taxon>
        <taxon>Actinomycetota</taxon>
        <taxon>Actinomycetes</taxon>
        <taxon>Micrococcales</taxon>
        <taxon>Microbacteriaceae</taxon>
        <taxon>Microbacterium</taxon>
    </lineage>
</organism>
<name>A0A916Y1S7_9MICO</name>
<gene>
    <name evidence="2" type="ORF">GCM10010915_03810</name>
</gene>
<protein>
    <submittedName>
        <fullName evidence="2">Uncharacterized protein</fullName>
    </submittedName>
</protein>
<keyword evidence="3" id="KW-1185">Reference proteome</keyword>
<dbReference type="EMBL" id="BMHO01000001">
    <property type="protein sequence ID" value="GGD26984.1"/>
    <property type="molecule type" value="Genomic_DNA"/>
</dbReference>
<feature type="compositionally biased region" description="Low complexity" evidence="1">
    <location>
        <begin position="61"/>
        <end position="70"/>
    </location>
</feature>
<sequence length="324" mass="32823">MSVSEAANTPAGRVIVGILAVAIAAAPGCATQPEPAGVGPEATTAAQDIGGSEEGAESGEEGAATEPTEAPDGENAFCAAGEDIASTLDIVSTDSIADPAAYRERMMSSAELFTSVEPPANVEREWGAVSELLTLSADALADAEVATEDDVRDALSSDSEDAFFLVLTAPGFMEAIGVELQRECGLDLGLTEPAFDDACIAVDPMHLSSVFAGEVPEGESMRWAGATSDCTWDDGENSVGLTVSAAEVSGQILGEAALLDTVAADGVDVEVYDGAVGPFRASGGRTAVATVGETVVHASVRTGDRDAEQLKAIALAALVAQELE</sequence>
<accession>A0A916Y1S7</accession>
<reference evidence="2" key="1">
    <citation type="journal article" date="2014" name="Int. J. Syst. Evol. Microbiol.">
        <title>Complete genome sequence of Corynebacterium casei LMG S-19264T (=DSM 44701T), isolated from a smear-ripened cheese.</title>
        <authorList>
            <consortium name="US DOE Joint Genome Institute (JGI-PGF)"/>
            <person name="Walter F."/>
            <person name="Albersmeier A."/>
            <person name="Kalinowski J."/>
            <person name="Ruckert C."/>
        </authorList>
    </citation>
    <scope>NUCLEOTIDE SEQUENCE</scope>
    <source>
        <strain evidence="2">CGMCC 1.15152</strain>
    </source>
</reference>
<reference evidence="2" key="2">
    <citation type="submission" date="2020-09" db="EMBL/GenBank/DDBJ databases">
        <authorList>
            <person name="Sun Q."/>
            <person name="Zhou Y."/>
        </authorList>
    </citation>
    <scope>NUCLEOTIDE SEQUENCE</scope>
    <source>
        <strain evidence="2">CGMCC 1.15152</strain>
    </source>
</reference>
<comment type="caution">
    <text evidence="2">The sequence shown here is derived from an EMBL/GenBank/DDBJ whole genome shotgun (WGS) entry which is preliminary data.</text>
</comment>
<evidence type="ECO:0000313" key="3">
    <source>
        <dbReference type="Proteomes" id="UP000633205"/>
    </source>
</evidence>
<feature type="region of interest" description="Disordered" evidence="1">
    <location>
        <begin position="33"/>
        <end position="75"/>
    </location>
</feature>
<dbReference type="Proteomes" id="UP000633205">
    <property type="component" value="Unassembled WGS sequence"/>
</dbReference>
<dbReference type="AlphaFoldDB" id="A0A916Y1S7"/>